<dbReference type="Gene3D" id="3.30.460.10">
    <property type="entry name" value="Beta Polymerase, domain 2"/>
    <property type="match status" value="1"/>
</dbReference>
<reference evidence="2 3" key="1">
    <citation type="submission" date="2024-01" db="EMBL/GenBank/DDBJ databases">
        <title>A draft genome for the cacao thread blight pathogen Marasmiellus scandens.</title>
        <authorList>
            <person name="Baruah I.K."/>
            <person name="Leung J."/>
            <person name="Bukari Y."/>
            <person name="Amoako-Attah I."/>
            <person name="Meinhardt L.W."/>
            <person name="Bailey B.A."/>
            <person name="Cohen S.P."/>
        </authorList>
    </citation>
    <scope>NUCLEOTIDE SEQUENCE [LARGE SCALE GENOMIC DNA]</scope>
    <source>
        <strain evidence="2 3">GH-19</strain>
    </source>
</reference>
<comment type="caution">
    <text evidence="2">The sequence shown here is derived from an EMBL/GenBank/DDBJ whole genome shotgun (WGS) entry which is preliminary data.</text>
</comment>
<sequence>MRPLQSCRRLCRNFSQIPQPWFVDTHVPVRPQKPSRVPPIPEDAPKVIRQLHAHLAQSPHLEHGELRVLDSSSRKEVTEVPPLPARLGQGKRNRGGTVAGDSMYDVPGTLWNWMILAQVKEGTENKGGIESVIRVVRKSLLSVEPPLPIPPKSKRRMQNGWAMIDAGDFAVHVLSKEVREKYFS</sequence>
<dbReference type="EMBL" id="JBANRG010000004">
    <property type="protein sequence ID" value="KAK7466981.1"/>
    <property type="molecule type" value="Genomic_DNA"/>
</dbReference>
<organism evidence="2 3">
    <name type="scientific">Marasmiellus scandens</name>
    <dbReference type="NCBI Taxonomy" id="2682957"/>
    <lineage>
        <taxon>Eukaryota</taxon>
        <taxon>Fungi</taxon>
        <taxon>Dikarya</taxon>
        <taxon>Basidiomycota</taxon>
        <taxon>Agaricomycotina</taxon>
        <taxon>Agaricomycetes</taxon>
        <taxon>Agaricomycetidae</taxon>
        <taxon>Agaricales</taxon>
        <taxon>Marasmiineae</taxon>
        <taxon>Omphalotaceae</taxon>
        <taxon>Marasmiellus</taxon>
    </lineage>
</organism>
<evidence type="ECO:0000313" key="2">
    <source>
        <dbReference type="EMBL" id="KAK7466981.1"/>
    </source>
</evidence>
<protein>
    <submittedName>
        <fullName evidence="2">Uncharacterized protein</fullName>
    </submittedName>
</protein>
<accession>A0ABR1JT44</accession>
<name>A0ABR1JT44_9AGAR</name>
<evidence type="ECO:0000256" key="1">
    <source>
        <dbReference type="SAM" id="MobiDB-lite"/>
    </source>
</evidence>
<dbReference type="InterPro" id="IPR043519">
    <property type="entry name" value="NT_sf"/>
</dbReference>
<dbReference type="Pfam" id="PF02410">
    <property type="entry name" value="RsfS"/>
    <property type="match status" value="1"/>
</dbReference>
<evidence type="ECO:0000313" key="3">
    <source>
        <dbReference type="Proteomes" id="UP001498398"/>
    </source>
</evidence>
<keyword evidence="3" id="KW-1185">Reference proteome</keyword>
<dbReference type="SUPFAM" id="SSF81301">
    <property type="entry name" value="Nucleotidyltransferase"/>
    <property type="match status" value="1"/>
</dbReference>
<proteinExistence type="predicted"/>
<feature type="region of interest" description="Disordered" evidence="1">
    <location>
        <begin position="72"/>
        <end position="100"/>
    </location>
</feature>
<dbReference type="Proteomes" id="UP001498398">
    <property type="component" value="Unassembled WGS sequence"/>
</dbReference>
<gene>
    <name evidence="2" type="ORF">VKT23_004044</name>
</gene>